<evidence type="ECO:0000313" key="1">
    <source>
        <dbReference type="EMBL" id="MFF3338511.1"/>
    </source>
</evidence>
<dbReference type="InterPro" id="IPR050267">
    <property type="entry name" value="Anti-sigma-factor_SerPK"/>
</dbReference>
<dbReference type="Gene3D" id="3.30.565.10">
    <property type="entry name" value="Histidine kinase-like ATPase, C-terminal domain"/>
    <property type="match status" value="1"/>
</dbReference>
<keyword evidence="2" id="KW-1185">Reference proteome</keyword>
<dbReference type="GO" id="GO:0016740">
    <property type="term" value="F:transferase activity"/>
    <property type="evidence" value="ECO:0007669"/>
    <property type="project" value="UniProtKB-KW"/>
</dbReference>
<proteinExistence type="predicted"/>
<accession>A0ABW6RBW6</accession>
<dbReference type="CDD" id="cd16936">
    <property type="entry name" value="HATPase_RsbW-like"/>
    <property type="match status" value="1"/>
</dbReference>
<keyword evidence="1" id="KW-0547">Nucleotide-binding</keyword>
<reference evidence="1 2" key="1">
    <citation type="submission" date="2024-10" db="EMBL/GenBank/DDBJ databases">
        <title>The Natural Products Discovery Center: Release of the First 8490 Sequenced Strains for Exploring Actinobacteria Biosynthetic Diversity.</title>
        <authorList>
            <person name="Kalkreuter E."/>
            <person name="Kautsar S.A."/>
            <person name="Yang D."/>
            <person name="Bader C.D."/>
            <person name="Teijaro C.N."/>
            <person name="Fluegel L."/>
            <person name="Davis C.M."/>
            <person name="Simpson J.R."/>
            <person name="Lauterbach L."/>
            <person name="Steele A.D."/>
            <person name="Gui C."/>
            <person name="Meng S."/>
            <person name="Li G."/>
            <person name="Viehrig K."/>
            <person name="Ye F."/>
            <person name="Su P."/>
            <person name="Kiefer A.F."/>
            <person name="Nichols A."/>
            <person name="Cepeda A.J."/>
            <person name="Yan W."/>
            <person name="Fan B."/>
            <person name="Jiang Y."/>
            <person name="Adhikari A."/>
            <person name="Zheng C.-J."/>
            <person name="Schuster L."/>
            <person name="Cowan T.M."/>
            <person name="Smanski M.J."/>
            <person name="Chevrette M.G."/>
            <person name="De Carvalho L.P.S."/>
            <person name="Shen B."/>
        </authorList>
    </citation>
    <scope>NUCLEOTIDE SEQUENCE [LARGE SCALE GENOMIC DNA]</scope>
    <source>
        <strain evidence="1 2">NPDC003029</strain>
    </source>
</reference>
<dbReference type="InterPro" id="IPR036890">
    <property type="entry name" value="HATPase_C_sf"/>
</dbReference>
<dbReference type="Proteomes" id="UP001601976">
    <property type="component" value="Unassembled WGS sequence"/>
</dbReference>
<evidence type="ECO:0000313" key="2">
    <source>
        <dbReference type="Proteomes" id="UP001601976"/>
    </source>
</evidence>
<dbReference type="PANTHER" id="PTHR35526">
    <property type="entry name" value="ANTI-SIGMA-F FACTOR RSBW-RELATED"/>
    <property type="match status" value="1"/>
</dbReference>
<keyword evidence="1" id="KW-0067">ATP-binding</keyword>
<dbReference type="RefSeq" id="WP_387894496.1">
    <property type="nucleotide sequence ID" value="NZ_JBIAPK010000002.1"/>
</dbReference>
<protein>
    <submittedName>
        <fullName evidence="1">ATP-binding protein</fullName>
    </submittedName>
</protein>
<dbReference type="SUPFAM" id="SSF55874">
    <property type="entry name" value="ATPase domain of HSP90 chaperone/DNA topoisomerase II/histidine kinase"/>
    <property type="match status" value="1"/>
</dbReference>
<dbReference type="EMBL" id="JBIAPK010000002">
    <property type="protein sequence ID" value="MFF3338511.1"/>
    <property type="molecule type" value="Genomic_DNA"/>
</dbReference>
<dbReference type="GO" id="GO:0005524">
    <property type="term" value="F:ATP binding"/>
    <property type="evidence" value="ECO:0007669"/>
    <property type="project" value="UniProtKB-KW"/>
</dbReference>
<name>A0ABW6RBW6_9ACTN</name>
<gene>
    <name evidence="1" type="ORF">ACFYWW_07210</name>
</gene>
<keyword evidence="1" id="KW-0808">Transferase</keyword>
<organism evidence="1 2">
    <name type="scientific">Streptomyces flavidovirens</name>
    <dbReference type="NCBI Taxonomy" id="67298"/>
    <lineage>
        <taxon>Bacteria</taxon>
        <taxon>Bacillati</taxon>
        <taxon>Actinomycetota</taxon>
        <taxon>Actinomycetes</taxon>
        <taxon>Kitasatosporales</taxon>
        <taxon>Streptomycetaceae</taxon>
        <taxon>Streptomyces</taxon>
    </lineage>
</organism>
<comment type="caution">
    <text evidence="1">The sequence shown here is derived from an EMBL/GenBank/DDBJ whole genome shotgun (WGS) entry which is preliminary data.</text>
</comment>
<dbReference type="PANTHER" id="PTHR35526:SF3">
    <property type="entry name" value="ANTI-SIGMA-F FACTOR RSBW"/>
    <property type="match status" value="1"/>
</dbReference>
<sequence>MRTEPPHHPALIPFHEPWQYELSFPCDPRSPRIARTTLRAILSAHHLVELSYRAELLTSELATNSVRHTKGPAAVRLHWLHPVLRVSVWDMSPDLPKPQRHGVSVYDEDGRGLAILELVADRWGGCAIGEGPYGPGGKTIWFELAITDGPPPLSPPLPPALAA</sequence>